<dbReference type="AlphaFoldDB" id="A0AA39CCL0"/>
<accession>A0AA39CCL0</accession>
<protein>
    <recommendedName>
        <fullName evidence="4">Methyltransferase domain-containing protein</fullName>
    </recommendedName>
</protein>
<dbReference type="InterPro" id="IPR029063">
    <property type="entry name" value="SAM-dependent_MTases_sf"/>
</dbReference>
<dbReference type="SUPFAM" id="SSF53335">
    <property type="entry name" value="S-adenosyl-L-methionine-dependent methyltransferases"/>
    <property type="match status" value="1"/>
</dbReference>
<evidence type="ECO:0000313" key="2">
    <source>
        <dbReference type="EMBL" id="KAJ9603291.1"/>
    </source>
</evidence>
<feature type="compositionally biased region" description="Basic and acidic residues" evidence="1">
    <location>
        <begin position="662"/>
        <end position="672"/>
    </location>
</feature>
<evidence type="ECO:0000313" key="3">
    <source>
        <dbReference type="Proteomes" id="UP001172673"/>
    </source>
</evidence>
<dbReference type="CDD" id="cd02440">
    <property type="entry name" value="AdoMet_MTases"/>
    <property type="match status" value="1"/>
</dbReference>
<name>A0AA39CCL0_9EURO</name>
<feature type="region of interest" description="Disordered" evidence="1">
    <location>
        <begin position="596"/>
        <end position="672"/>
    </location>
</feature>
<dbReference type="EMBL" id="JAPDRK010000022">
    <property type="protein sequence ID" value="KAJ9603291.1"/>
    <property type="molecule type" value="Genomic_DNA"/>
</dbReference>
<dbReference type="GO" id="GO:0032259">
    <property type="term" value="P:methylation"/>
    <property type="evidence" value="ECO:0007669"/>
    <property type="project" value="InterPro"/>
</dbReference>
<feature type="compositionally biased region" description="Basic and acidic residues" evidence="1">
    <location>
        <begin position="601"/>
        <end position="610"/>
    </location>
</feature>
<dbReference type="InterPro" id="IPR002052">
    <property type="entry name" value="DNA_methylase_N6_adenine_CS"/>
</dbReference>
<feature type="compositionally biased region" description="Basic and acidic residues" evidence="1">
    <location>
        <begin position="620"/>
        <end position="646"/>
    </location>
</feature>
<dbReference type="GO" id="GO:0008168">
    <property type="term" value="F:methyltransferase activity"/>
    <property type="evidence" value="ECO:0007669"/>
    <property type="project" value="InterPro"/>
</dbReference>
<dbReference type="PANTHER" id="PTHR18895">
    <property type="entry name" value="HEMK METHYLTRANSFERASE"/>
    <property type="match status" value="1"/>
</dbReference>
<evidence type="ECO:0008006" key="4">
    <source>
        <dbReference type="Google" id="ProtNLM"/>
    </source>
</evidence>
<keyword evidence="3" id="KW-1185">Reference proteome</keyword>
<dbReference type="GO" id="GO:0003676">
    <property type="term" value="F:nucleic acid binding"/>
    <property type="evidence" value="ECO:0007669"/>
    <property type="project" value="InterPro"/>
</dbReference>
<gene>
    <name evidence="2" type="ORF">H2200_012069</name>
</gene>
<dbReference type="Proteomes" id="UP001172673">
    <property type="component" value="Unassembled WGS sequence"/>
</dbReference>
<organism evidence="2 3">
    <name type="scientific">Cladophialophora chaetospira</name>
    <dbReference type="NCBI Taxonomy" id="386627"/>
    <lineage>
        <taxon>Eukaryota</taxon>
        <taxon>Fungi</taxon>
        <taxon>Dikarya</taxon>
        <taxon>Ascomycota</taxon>
        <taxon>Pezizomycotina</taxon>
        <taxon>Eurotiomycetes</taxon>
        <taxon>Chaetothyriomycetidae</taxon>
        <taxon>Chaetothyriales</taxon>
        <taxon>Herpotrichiellaceae</taxon>
        <taxon>Cladophialophora</taxon>
    </lineage>
</organism>
<comment type="caution">
    <text evidence="2">The sequence shown here is derived from an EMBL/GenBank/DDBJ whole genome shotgun (WGS) entry which is preliminary data.</text>
</comment>
<reference evidence="2" key="1">
    <citation type="submission" date="2022-10" db="EMBL/GenBank/DDBJ databases">
        <title>Culturing micro-colonial fungi from biological soil crusts in the Mojave desert and describing Neophaeococcomyces mojavensis, and introducing the new genera and species Taxawa tesnikishii.</title>
        <authorList>
            <person name="Kurbessoian T."/>
            <person name="Stajich J.E."/>
        </authorList>
    </citation>
    <scope>NUCLEOTIDE SEQUENCE</scope>
    <source>
        <strain evidence="2">TK_41</strain>
    </source>
</reference>
<evidence type="ECO:0000256" key="1">
    <source>
        <dbReference type="SAM" id="MobiDB-lite"/>
    </source>
</evidence>
<proteinExistence type="predicted"/>
<dbReference type="InterPro" id="IPR050320">
    <property type="entry name" value="N5-glutamine_MTase"/>
</dbReference>
<dbReference type="PROSITE" id="PS00092">
    <property type="entry name" value="N6_MTASE"/>
    <property type="match status" value="1"/>
</dbReference>
<feature type="region of interest" description="Disordered" evidence="1">
    <location>
        <begin position="49"/>
        <end position="103"/>
    </location>
</feature>
<feature type="compositionally biased region" description="Basic residues" evidence="1">
    <location>
        <begin position="94"/>
        <end position="103"/>
    </location>
</feature>
<sequence length="672" mass="74239">MPRLPPALIRQATSENPLLTQLLRVCRDLPSARNELRWLQEHARDAVHAKRYASHAPTPPPPHGDAGVETPKEMAGLSTQTTTLDHAGFENSHRRTKSRKRAQHFRFRKHGAYIAPEEDNSTEIQWMRNLVEEMSSSADNSAQRLPAFRIRYQNHDSDPTEIRPADINNAHASKAKGISKPVTVFKKLSFSEIEPNTRSPNGTGVVKLGQETGNVPSPDRQFQKILVENVEKRSSGMPLQYLIGNQPFGTLEILCRREVLIPRPETEIYTTKVGNLLLSALNSPDMSALHTHQGRKKFRILDLCTGTGCIALLLHSILKPVDPAMPQIPPELDIEILGVDLSPKAINIARKNLELNNSKNLLHPDSYTTVSFQRMDVLDLARKADEGEAPDFGIRKLLNAAAAGVPEENLSQENLTAPWDMVIANPPYISPKDYALGGKTEPSVRDYEPKEALVPVDMGRFLPSGIIVADLFYQPLIRIARAVDAKLLVMEVGGSGQALRVGKQVALDQASEVSARSDKTTPLAFLKSSEVSSKSRKDPLAFSKEAGAQLETWRDDEAVGILPLETPIALEEVFEQGTDSKISDRAVVAWSGPLANWRRRNPPELARKSSEPNLPTATSEKVKAAPKRSKEEIKAARRKVKLDTLAKRQQQGAAGTKVSLKASEKKIPRAMK</sequence>
<dbReference type="PANTHER" id="PTHR18895:SF74">
    <property type="entry name" value="MTRF1L RELEASE FACTOR GLUTAMINE METHYLTRANSFERASE"/>
    <property type="match status" value="1"/>
</dbReference>
<dbReference type="Gene3D" id="3.40.50.150">
    <property type="entry name" value="Vaccinia Virus protein VP39"/>
    <property type="match status" value="1"/>
</dbReference>
<dbReference type="GO" id="GO:0005739">
    <property type="term" value="C:mitochondrion"/>
    <property type="evidence" value="ECO:0007669"/>
    <property type="project" value="TreeGrafter"/>
</dbReference>